<evidence type="ECO:0000313" key="2">
    <source>
        <dbReference type="Proteomes" id="UP001551695"/>
    </source>
</evidence>
<name>A0ABV3FZN6_9NOCA</name>
<evidence type="ECO:0000313" key="1">
    <source>
        <dbReference type="EMBL" id="MEV0710891.1"/>
    </source>
</evidence>
<organism evidence="1 2">
    <name type="scientific">Nocardia aurea</name>
    <dbReference type="NCBI Taxonomy" id="2144174"/>
    <lineage>
        <taxon>Bacteria</taxon>
        <taxon>Bacillati</taxon>
        <taxon>Actinomycetota</taxon>
        <taxon>Actinomycetes</taxon>
        <taxon>Mycobacteriales</taxon>
        <taxon>Nocardiaceae</taxon>
        <taxon>Nocardia</taxon>
    </lineage>
</organism>
<accession>A0ABV3FZN6</accession>
<sequence>MEISVRRLVVRGSIATALGIGSMVVLGPNAVADAPCPDGTVRVFLSNSTNTCQGAGAATYSAPWATKICTTSGTVAVIDTTGKRRVNRQHIELDPGGHCARLELDGQQSATVVVGPA</sequence>
<dbReference type="RefSeq" id="WP_109528118.1">
    <property type="nucleotide sequence ID" value="NZ_JBEXKW010000088.1"/>
</dbReference>
<reference evidence="1 2" key="1">
    <citation type="submission" date="2024-06" db="EMBL/GenBank/DDBJ databases">
        <title>The Natural Products Discovery Center: Release of the First 8490 Sequenced Strains for Exploring Actinobacteria Biosynthetic Diversity.</title>
        <authorList>
            <person name="Kalkreuter E."/>
            <person name="Kautsar S.A."/>
            <person name="Yang D."/>
            <person name="Bader C.D."/>
            <person name="Teijaro C.N."/>
            <person name="Fluegel L."/>
            <person name="Davis C.M."/>
            <person name="Simpson J.R."/>
            <person name="Lauterbach L."/>
            <person name="Steele A.D."/>
            <person name="Gui C."/>
            <person name="Meng S."/>
            <person name="Li G."/>
            <person name="Viehrig K."/>
            <person name="Ye F."/>
            <person name="Su P."/>
            <person name="Kiefer A.F."/>
            <person name="Nichols A."/>
            <person name="Cepeda A.J."/>
            <person name="Yan W."/>
            <person name="Fan B."/>
            <person name="Jiang Y."/>
            <person name="Adhikari A."/>
            <person name="Zheng C.-J."/>
            <person name="Schuster L."/>
            <person name="Cowan T.M."/>
            <person name="Smanski M.J."/>
            <person name="Chevrette M.G."/>
            <person name="De Carvalho L.P.S."/>
            <person name="Shen B."/>
        </authorList>
    </citation>
    <scope>NUCLEOTIDE SEQUENCE [LARGE SCALE GENOMIC DNA]</scope>
    <source>
        <strain evidence="1 2">NPDC050403</strain>
    </source>
</reference>
<evidence type="ECO:0008006" key="3">
    <source>
        <dbReference type="Google" id="ProtNLM"/>
    </source>
</evidence>
<keyword evidence="2" id="KW-1185">Reference proteome</keyword>
<gene>
    <name evidence="1" type="ORF">AB0I48_25320</name>
</gene>
<dbReference type="EMBL" id="JBFAKC010000012">
    <property type="protein sequence ID" value="MEV0710891.1"/>
    <property type="molecule type" value="Genomic_DNA"/>
</dbReference>
<comment type="caution">
    <text evidence="1">The sequence shown here is derived from an EMBL/GenBank/DDBJ whole genome shotgun (WGS) entry which is preliminary data.</text>
</comment>
<protein>
    <recommendedName>
        <fullName evidence="3">Secreted protein</fullName>
    </recommendedName>
</protein>
<dbReference type="Proteomes" id="UP001551695">
    <property type="component" value="Unassembled WGS sequence"/>
</dbReference>
<proteinExistence type="predicted"/>